<feature type="signal peptide" evidence="1">
    <location>
        <begin position="1"/>
        <end position="27"/>
    </location>
</feature>
<name>A0A8J3A7Q2_9PROT</name>
<organism evidence="2 4">
    <name type="scientific">Aquisalinus luteolus</name>
    <dbReference type="NCBI Taxonomy" id="1566827"/>
    <lineage>
        <taxon>Bacteria</taxon>
        <taxon>Pseudomonadati</taxon>
        <taxon>Pseudomonadota</taxon>
        <taxon>Alphaproteobacteria</taxon>
        <taxon>Parvularculales</taxon>
        <taxon>Parvularculaceae</taxon>
        <taxon>Aquisalinus</taxon>
    </lineage>
</organism>
<evidence type="ECO:0000313" key="2">
    <source>
        <dbReference type="EMBL" id="GGH96713.1"/>
    </source>
</evidence>
<evidence type="ECO:0000313" key="3">
    <source>
        <dbReference type="EMBL" id="NHK27856.1"/>
    </source>
</evidence>
<accession>A0A8J3A7Q2</accession>
<gene>
    <name evidence="3" type="ORF">FF098_008080</name>
    <name evidence="2" type="ORF">GCM10011355_16260</name>
</gene>
<dbReference type="AlphaFoldDB" id="A0A8J3A7Q2"/>
<dbReference type="Proteomes" id="UP000818603">
    <property type="component" value="Unassembled WGS sequence"/>
</dbReference>
<dbReference type="EMBL" id="VCJR02000001">
    <property type="protein sequence ID" value="NHK27856.1"/>
    <property type="molecule type" value="Genomic_DNA"/>
</dbReference>
<reference evidence="2" key="3">
    <citation type="submission" date="2020-09" db="EMBL/GenBank/DDBJ databases">
        <authorList>
            <person name="Sun Q."/>
            <person name="Zhou Y."/>
        </authorList>
    </citation>
    <scope>NUCLEOTIDE SEQUENCE</scope>
    <source>
        <strain evidence="2">CGMCC 1.14984</strain>
    </source>
</reference>
<keyword evidence="1" id="KW-0732">Signal</keyword>
<sequence length="278" mass="30336">MAFGTDIGKKFAAAILSAGLVFGAASAQTAPVPGAGEAAAFDQDIALTENLGRAIYERDTAAYLAAMDLQDQFGDDELGWLDGWISVKEGEELKVMFIGEENGEPRAHFIAFARNGEIYDRFAPPGGMGLSRAERGYWVARQDALDRDTQECSTQYNPVIMPYKGREGAEGGLFVYLIPASIEAGLIKAGGYQLFDYSADGQTMKGEMPFNTNCLDVEKSGNEDEGLILSHSLTPYPQEHHVFMSLLYDTDVIVVTMENDLVWKVSGGDVSFVEKRTR</sequence>
<evidence type="ECO:0000313" key="4">
    <source>
        <dbReference type="Proteomes" id="UP000621856"/>
    </source>
</evidence>
<keyword evidence="5" id="KW-1185">Reference proteome</keyword>
<evidence type="ECO:0000256" key="1">
    <source>
        <dbReference type="SAM" id="SignalP"/>
    </source>
</evidence>
<feature type="chain" id="PRO_5035244935" evidence="1">
    <location>
        <begin position="28"/>
        <end position="278"/>
    </location>
</feature>
<reference evidence="3 5" key="2">
    <citation type="submission" date="2020-02" db="EMBL/GenBank/DDBJ databases">
        <title>Genome sequence of Parvularcula flava strain NH6-79.</title>
        <authorList>
            <person name="Abdul Karim M.H."/>
            <person name="Lam M.Q."/>
            <person name="Chen S.J."/>
            <person name="Yahya A."/>
            <person name="Shahir S."/>
            <person name="Shamsir M.S."/>
            <person name="Chong C.S."/>
        </authorList>
    </citation>
    <scope>NUCLEOTIDE SEQUENCE [LARGE SCALE GENOMIC DNA]</scope>
    <source>
        <strain evidence="3 5">NH6-79</strain>
    </source>
</reference>
<reference evidence="2" key="1">
    <citation type="journal article" date="2014" name="Int. J. Syst. Evol. Microbiol.">
        <title>Complete genome sequence of Corynebacterium casei LMG S-19264T (=DSM 44701T), isolated from a smear-ripened cheese.</title>
        <authorList>
            <consortium name="US DOE Joint Genome Institute (JGI-PGF)"/>
            <person name="Walter F."/>
            <person name="Albersmeier A."/>
            <person name="Kalinowski J."/>
            <person name="Ruckert C."/>
        </authorList>
    </citation>
    <scope>NUCLEOTIDE SEQUENCE</scope>
    <source>
        <strain evidence="2">CGMCC 1.14984</strain>
    </source>
</reference>
<proteinExistence type="predicted"/>
<evidence type="ECO:0000313" key="5">
    <source>
        <dbReference type="Proteomes" id="UP000818603"/>
    </source>
</evidence>
<protein>
    <submittedName>
        <fullName evidence="2">Uncharacterized protein</fullName>
    </submittedName>
</protein>
<comment type="caution">
    <text evidence="2">The sequence shown here is derived from an EMBL/GenBank/DDBJ whole genome shotgun (WGS) entry which is preliminary data.</text>
</comment>
<dbReference type="EMBL" id="BMGZ01000001">
    <property type="protein sequence ID" value="GGH96713.1"/>
    <property type="molecule type" value="Genomic_DNA"/>
</dbReference>
<dbReference type="RefSeq" id="WP_155139143.1">
    <property type="nucleotide sequence ID" value="NZ_BMGZ01000001.1"/>
</dbReference>
<dbReference type="Proteomes" id="UP000621856">
    <property type="component" value="Unassembled WGS sequence"/>
</dbReference>